<dbReference type="OrthoDB" id="3648309at2759"/>
<dbReference type="EMBL" id="ML769414">
    <property type="protein sequence ID" value="KAE9404785.1"/>
    <property type="molecule type" value="Genomic_DNA"/>
</dbReference>
<evidence type="ECO:0000256" key="6">
    <source>
        <dbReference type="SAM" id="Phobius"/>
    </source>
</evidence>
<comment type="subcellular location">
    <subcellularLocation>
        <location evidence="1">Membrane</location>
        <topology evidence="1">Multi-pass membrane protein</topology>
    </subcellularLocation>
</comment>
<evidence type="ECO:0000313" key="7">
    <source>
        <dbReference type="EMBL" id="KAE9404785.1"/>
    </source>
</evidence>
<evidence type="ECO:0000256" key="1">
    <source>
        <dbReference type="ARBA" id="ARBA00004141"/>
    </source>
</evidence>
<gene>
    <name evidence="7" type="ORF">BT96DRAFT_813269</name>
</gene>
<evidence type="ECO:0000256" key="5">
    <source>
        <dbReference type="ARBA" id="ARBA00023136"/>
    </source>
</evidence>
<evidence type="ECO:0000313" key="8">
    <source>
        <dbReference type="Proteomes" id="UP000799118"/>
    </source>
</evidence>
<protein>
    <submittedName>
        <fullName evidence="7">Uncharacterized protein</fullName>
    </submittedName>
</protein>
<feature type="non-terminal residue" evidence="7">
    <location>
        <position position="1"/>
    </location>
</feature>
<proteinExistence type="inferred from homology"/>
<name>A0A6A4I7W0_9AGAR</name>
<dbReference type="GO" id="GO:0016020">
    <property type="term" value="C:membrane"/>
    <property type="evidence" value="ECO:0007669"/>
    <property type="project" value="UniProtKB-SubCell"/>
</dbReference>
<evidence type="ECO:0000256" key="3">
    <source>
        <dbReference type="ARBA" id="ARBA00022692"/>
    </source>
</evidence>
<keyword evidence="3 6" id="KW-0812">Transmembrane</keyword>
<feature type="transmembrane region" description="Helical" evidence="6">
    <location>
        <begin position="30"/>
        <end position="49"/>
    </location>
</feature>
<keyword evidence="8" id="KW-1185">Reference proteome</keyword>
<keyword evidence="4 6" id="KW-1133">Transmembrane helix</keyword>
<evidence type="ECO:0000256" key="4">
    <source>
        <dbReference type="ARBA" id="ARBA00022989"/>
    </source>
</evidence>
<keyword evidence="5 6" id="KW-0472">Membrane</keyword>
<comment type="similarity">
    <text evidence="2">Belongs to the acetate uptake transporter (AceTr) (TC 2.A.96) family.</text>
</comment>
<dbReference type="Proteomes" id="UP000799118">
    <property type="component" value="Unassembled WGS sequence"/>
</dbReference>
<sequence length="63" mass="6726">LSLGALEDPVHNITSAFAGGAASVPFNKGLTFYFAFWAMASFIYLLISLRTNVAFAVSHNSSL</sequence>
<dbReference type="AlphaFoldDB" id="A0A6A4I7W0"/>
<evidence type="ECO:0000256" key="2">
    <source>
        <dbReference type="ARBA" id="ARBA00005587"/>
    </source>
</evidence>
<accession>A0A6A4I7W0</accession>
<reference evidence="7" key="1">
    <citation type="journal article" date="2019" name="Environ. Microbiol.">
        <title>Fungal ecological strategies reflected in gene transcription - a case study of two litter decomposers.</title>
        <authorList>
            <person name="Barbi F."/>
            <person name="Kohler A."/>
            <person name="Barry K."/>
            <person name="Baskaran P."/>
            <person name="Daum C."/>
            <person name="Fauchery L."/>
            <person name="Ihrmark K."/>
            <person name="Kuo A."/>
            <person name="LaButti K."/>
            <person name="Lipzen A."/>
            <person name="Morin E."/>
            <person name="Grigoriev I.V."/>
            <person name="Henrissat B."/>
            <person name="Lindahl B."/>
            <person name="Martin F."/>
        </authorList>
    </citation>
    <scope>NUCLEOTIDE SEQUENCE</scope>
    <source>
        <strain evidence="7">JB14</strain>
    </source>
</reference>
<dbReference type="Pfam" id="PF01184">
    <property type="entry name" value="Gpr1_Fun34_YaaH"/>
    <property type="match status" value="1"/>
</dbReference>
<organism evidence="7 8">
    <name type="scientific">Gymnopus androsaceus JB14</name>
    <dbReference type="NCBI Taxonomy" id="1447944"/>
    <lineage>
        <taxon>Eukaryota</taxon>
        <taxon>Fungi</taxon>
        <taxon>Dikarya</taxon>
        <taxon>Basidiomycota</taxon>
        <taxon>Agaricomycotina</taxon>
        <taxon>Agaricomycetes</taxon>
        <taxon>Agaricomycetidae</taxon>
        <taxon>Agaricales</taxon>
        <taxon>Marasmiineae</taxon>
        <taxon>Omphalotaceae</taxon>
        <taxon>Gymnopus</taxon>
    </lineage>
</organism>
<dbReference type="InterPro" id="IPR000791">
    <property type="entry name" value="Gpr1/Fun34/SatP-like"/>
</dbReference>